<evidence type="ECO:0000313" key="4">
    <source>
        <dbReference type="Proteomes" id="UP000219522"/>
    </source>
</evidence>
<sequence>MGLRRQRAWSHFSSLRGNSDMPIDADRLLGYQVPEVRQTYTSHQSAFYALTTGMAQNPLDQRHLDFVDPNRGDAQRVLPSMALILGYPGFWLVRPDTTVDPTRVLHGTQEIEWHRELPASGEVFGRTRVTKLVDHGEGKHAMVQSEREIVDAGTGERYATLRQVHVLRGQGGFGGDSSSLPAAHVIPDSAPDMTADVQTRPEHALLYRLNGDLFALHADPEMAARSGFPRPILHGMCVAGIATQVLMRLLAADNPVRMRALQLRFSAVVYPGETVRIEAWRDGSFRARVVERNEVVLENGYVLVE</sequence>
<accession>A0A7Z7N068</accession>
<dbReference type="AlphaFoldDB" id="A0A7Z7N068"/>
<dbReference type="PANTHER" id="PTHR13078">
    <property type="entry name" value="PEROXISOMAL MULTIFUNCTIONAL ENZYME TYPE 2-RELATED"/>
    <property type="match status" value="1"/>
</dbReference>
<dbReference type="Proteomes" id="UP000219522">
    <property type="component" value="Unassembled WGS sequence"/>
</dbReference>
<dbReference type="GO" id="GO:0006635">
    <property type="term" value="P:fatty acid beta-oxidation"/>
    <property type="evidence" value="ECO:0007669"/>
    <property type="project" value="TreeGrafter"/>
</dbReference>
<dbReference type="GO" id="GO:0044594">
    <property type="term" value="F:17-beta-hydroxysteroid dehydrogenase (NAD+) activity"/>
    <property type="evidence" value="ECO:0007669"/>
    <property type="project" value="TreeGrafter"/>
</dbReference>
<dbReference type="InterPro" id="IPR002539">
    <property type="entry name" value="MaoC-like_dom"/>
</dbReference>
<comment type="caution">
    <text evidence="3">The sequence shown here is derived from an EMBL/GenBank/DDBJ whole genome shotgun (WGS) entry which is preliminary data.</text>
</comment>
<dbReference type="PANTHER" id="PTHR13078:SF56">
    <property type="entry name" value="PEROXISOMAL MULTIFUNCTIONAL ENZYME TYPE 2"/>
    <property type="match status" value="1"/>
</dbReference>
<dbReference type="SUPFAM" id="SSF54637">
    <property type="entry name" value="Thioesterase/thiol ester dehydrase-isomerase"/>
    <property type="match status" value="2"/>
</dbReference>
<dbReference type="Gene3D" id="3.10.129.10">
    <property type="entry name" value="Hotdog Thioesterase"/>
    <property type="match status" value="2"/>
</dbReference>
<feature type="domain" description="Peroxisomal multifunctional enzyme type 2-like N-terminal" evidence="2">
    <location>
        <begin position="39"/>
        <end position="169"/>
    </location>
</feature>
<dbReference type="EMBL" id="OCSU01000001">
    <property type="protein sequence ID" value="SOE46408.1"/>
    <property type="molecule type" value="Genomic_DNA"/>
</dbReference>
<evidence type="ECO:0000313" key="3">
    <source>
        <dbReference type="EMBL" id="SOE46408.1"/>
    </source>
</evidence>
<name>A0A7Z7N068_9BURK</name>
<keyword evidence="4" id="KW-1185">Reference proteome</keyword>
<dbReference type="GO" id="GO:0003857">
    <property type="term" value="F:(3S)-3-hydroxyacyl-CoA dehydrogenase (NAD+) activity"/>
    <property type="evidence" value="ECO:0007669"/>
    <property type="project" value="TreeGrafter"/>
</dbReference>
<reference evidence="3 4" key="1">
    <citation type="submission" date="2017-09" db="EMBL/GenBank/DDBJ databases">
        <authorList>
            <person name="Varghese N."/>
            <person name="Submissions S."/>
        </authorList>
    </citation>
    <scope>NUCLEOTIDE SEQUENCE [LARGE SCALE GENOMIC DNA]</scope>
    <source>
        <strain evidence="3 4">OK806</strain>
    </source>
</reference>
<dbReference type="CDD" id="cd03448">
    <property type="entry name" value="HDE_HSD"/>
    <property type="match status" value="1"/>
</dbReference>
<evidence type="ECO:0000259" key="2">
    <source>
        <dbReference type="Pfam" id="PF22622"/>
    </source>
</evidence>
<gene>
    <name evidence="3" type="ORF">SAMN05446927_0126</name>
</gene>
<feature type="domain" description="MaoC-like" evidence="1">
    <location>
        <begin position="187"/>
        <end position="284"/>
    </location>
</feature>
<dbReference type="InterPro" id="IPR054357">
    <property type="entry name" value="MFE-2_N"/>
</dbReference>
<evidence type="ECO:0000259" key="1">
    <source>
        <dbReference type="Pfam" id="PF01575"/>
    </source>
</evidence>
<organism evidence="3 4">
    <name type="scientific">Caballeronia arationis</name>
    <dbReference type="NCBI Taxonomy" id="1777142"/>
    <lineage>
        <taxon>Bacteria</taxon>
        <taxon>Pseudomonadati</taxon>
        <taxon>Pseudomonadota</taxon>
        <taxon>Betaproteobacteria</taxon>
        <taxon>Burkholderiales</taxon>
        <taxon>Burkholderiaceae</taxon>
        <taxon>Caballeronia</taxon>
    </lineage>
</organism>
<dbReference type="InterPro" id="IPR029069">
    <property type="entry name" value="HotDog_dom_sf"/>
</dbReference>
<dbReference type="Pfam" id="PF01575">
    <property type="entry name" value="MaoC_dehydratas"/>
    <property type="match status" value="1"/>
</dbReference>
<dbReference type="Pfam" id="PF22622">
    <property type="entry name" value="MFE-2_hydrat-2_N"/>
    <property type="match status" value="1"/>
</dbReference>
<dbReference type="GO" id="GO:0004300">
    <property type="term" value="F:enoyl-CoA hydratase activity"/>
    <property type="evidence" value="ECO:0007669"/>
    <property type="project" value="TreeGrafter"/>
</dbReference>
<proteinExistence type="predicted"/>
<protein>
    <submittedName>
        <fullName evidence="3">Acyl dehydratase</fullName>
    </submittedName>
</protein>